<dbReference type="EMBL" id="MU277193">
    <property type="protein sequence ID" value="KAI0066280.1"/>
    <property type="molecule type" value="Genomic_DNA"/>
</dbReference>
<evidence type="ECO:0000313" key="2">
    <source>
        <dbReference type="Proteomes" id="UP000814140"/>
    </source>
</evidence>
<organism evidence="1 2">
    <name type="scientific">Artomyces pyxidatus</name>
    <dbReference type="NCBI Taxonomy" id="48021"/>
    <lineage>
        <taxon>Eukaryota</taxon>
        <taxon>Fungi</taxon>
        <taxon>Dikarya</taxon>
        <taxon>Basidiomycota</taxon>
        <taxon>Agaricomycotina</taxon>
        <taxon>Agaricomycetes</taxon>
        <taxon>Russulales</taxon>
        <taxon>Auriscalpiaceae</taxon>
        <taxon>Artomyces</taxon>
    </lineage>
</organism>
<dbReference type="Proteomes" id="UP000814140">
    <property type="component" value="Unassembled WGS sequence"/>
</dbReference>
<reference evidence="1" key="2">
    <citation type="journal article" date="2022" name="New Phytol.">
        <title>Evolutionary transition to the ectomycorrhizal habit in the genomes of a hyperdiverse lineage of mushroom-forming fungi.</title>
        <authorList>
            <person name="Looney B."/>
            <person name="Miyauchi S."/>
            <person name="Morin E."/>
            <person name="Drula E."/>
            <person name="Courty P.E."/>
            <person name="Kohler A."/>
            <person name="Kuo A."/>
            <person name="LaButti K."/>
            <person name="Pangilinan J."/>
            <person name="Lipzen A."/>
            <person name="Riley R."/>
            <person name="Andreopoulos W."/>
            <person name="He G."/>
            <person name="Johnson J."/>
            <person name="Nolan M."/>
            <person name="Tritt A."/>
            <person name="Barry K.W."/>
            <person name="Grigoriev I.V."/>
            <person name="Nagy L.G."/>
            <person name="Hibbett D."/>
            <person name="Henrissat B."/>
            <person name="Matheny P.B."/>
            <person name="Labbe J."/>
            <person name="Martin F.M."/>
        </authorList>
    </citation>
    <scope>NUCLEOTIDE SEQUENCE</scope>
    <source>
        <strain evidence="1">HHB10654</strain>
    </source>
</reference>
<reference evidence="1" key="1">
    <citation type="submission" date="2021-03" db="EMBL/GenBank/DDBJ databases">
        <authorList>
            <consortium name="DOE Joint Genome Institute"/>
            <person name="Ahrendt S."/>
            <person name="Looney B.P."/>
            <person name="Miyauchi S."/>
            <person name="Morin E."/>
            <person name="Drula E."/>
            <person name="Courty P.E."/>
            <person name="Chicoki N."/>
            <person name="Fauchery L."/>
            <person name="Kohler A."/>
            <person name="Kuo A."/>
            <person name="Labutti K."/>
            <person name="Pangilinan J."/>
            <person name="Lipzen A."/>
            <person name="Riley R."/>
            <person name="Andreopoulos W."/>
            <person name="He G."/>
            <person name="Johnson J."/>
            <person name="Barry K.W."/>
            <person name="Grigoriev I.V."/>
            <person name="Nagy L."/>
            <person name="Hibbett D."/>
            <person name="Henrissat B."/>
            <person name="Matheny P.B."/>
            <person name="Labbe J."/>
            <person name="Martin F."/>
        </authorList>
    </citation>
    <scope>NUCLEOTIDE SEQUENCE</scope>
    <source>
        <strain evidence="1">HHB10654</strain>
    </source>
</reference>
<feature type="non-terminal residue" evidence="1">
    <location>
        <position position="1"/>
    </location>
</feature>
<evidence type="ECO:0000313" key="1">
    <source>
        <dbReference type="EMBL" id="KAI0066280.1"/>
    </source>
</evidence>
<comment type="caution">
    <text evidence="1">The sequence shown here is derived from an EMBL/GenBank/DDBJ whole genome shotgun (WGS) entry which is preliminary data.</text>
</comment>
<name>A0ACB8TCV6_9AGAM</name>
<keyword evidence="2" id="KW-1185">Reference proteome</keyword>
<gene>
    <name evidence="1" type="ORF">BV25DRAFT_1797005</name>
</gene>
<sequence length="143" mass="15640">TPVPPPVASTRSLPPPAPPTILAPPAPPGHDSGNRAPHEPFLSDAPPPADSWIAVETVASEYTLVVRLPGFKRDGITLATRRRRILHLVADSWEPGGGHFERRISFGYDADLSQVRAEFDGELLRVIVPRRIPAVTWYGEARE</sequence>
<proteinExistence type="predicted"/>
<protein>
    <submittedName>
        <fullName evidence="1">Uncharacterized protein</fullName>
    </submittedName>
</protein>
<accession>A0ACB8TCV6</accession>